<evidence type="ECO:0000256" key="1">
    <source>
        <dbReference type="ARBA" id="ARBA00022679"/>
    </source>
</evidence>
<dbReference type="RefSeq" id="WP_015524533.1">
    <property type="nucleotide sequence ID" value="NZ_CYZA01000019.1"/>
</dbReference>
<proteinExistence type="predicted"/>
<sequence>MIRTYRESDLPVVMEIWLGTNIKAHSFISKEYWISNYEMVKKVLPNAELYVYEDDDTKLIDGFIGLTDSYIEGLFVKDIAQSKGIGKQLLDYVKRIKSTLCLSVYQENIRAVHFYQREQFQIQSENIDDNTDEKEFYMTWSI</sequence>
<keyword evidence="2 4" id="KW-0012">Acyltransferase</keyword>
<dbReference type="AlphaFoldDB" id="A0A174ERB2"/>
<dbReference type="PANTHER" id="PTHR43800">
    <property type="entry name" value="PEPTIDYL-LYSINE N-ACETYLTRANSFERASE YJAB"/>
    <property type="match status" value="1"/>
</dbReference>
<keyword evidence="1 4" id="KW-0808">Transferase</keyword>
<dbReference type="Proteomes" id="UP000095447">
    <property type="component" value="Unassembled WGS sequence"/>
</dbReference>
<dbReference type="EC" id="2.3.1.-" evidence="4"/>
<dbReference type="Pfam" id="PF13508">
    <property type="entry name" value="Acetyltransf_7"/>
    <property type="match status" value="1"/>
</dbReference>
<evidence type="ECO:0000259" key="3">
    <source>
        <dbReference type="PROSITE" id="PS51186"/>
    </source>
</evidence>
<organism evidence="4 5">
    <name type="scientific">Blautia obeum</name>
    <dbReference type="NCBI Taxonomy" id="40520"/>
    <lineage>
        <taxon>Bacteria</taxon>
        <taxon>Bacillati</taxon>
        <taxon>Bacillota</taxon>
        <taxon>Clostridia</taxon>
        <taxon>Lachnospirales</taxon>
        <taxon>Lachnospiraceae</taxon>
        <taxon>Blautia</taxon>
    </lineage>
</organism>
<dbReference type="PANTHER" id="PTHR43800:SF1">
    <property type="entry name" value="PEPTIDYL-LYSINE N-ACETYLTRANSFERASE YJAB"/>
    <property type="match status" value="1"/>
</dbReference>
<dbReference type="EMBL" id="CYZA01000019">
    <property type="protein sequence ID" value="CUO38565.1"/>
    <property type="molecule type" value="Genomic_DNA"/>
</dbReference>
<dbReference type="CDD" id="cd04301">
    <property type="entry name" value="NAT_SF"/>
    <property type="match status" value="1"/>
</dbReference>
<reference evidence="4 5" key="1">
    <citation type="submission" date="2015-09" db="EMBL/GenBank/DDBJ databases">
        <authorList>
            <consortium name="Pathogen Informatics"/>
        </authorList>
    </citation>
    <scope>NUCLEOTIDE SEQUENCE [LARGE SCALE GENOMIC DNA]</scope>
    <source>
        <strain evidence="4 5">2789STDY5608838</strain>
    </source>
</reference>
<dbReference type="PROSITE" id="PS51186">
    <property type="entry name" value="GNAT"/>
    <property type="match status" value="1"/>
</dbReference>
<gene>
    <name evidence="4" type="primary">yjaB_2</name>
    <name evidence="4" type="ORF">ERS852395_02882</name>
</gene>
<evidence type="ECO:0000313" key="5">
    <source>
        <dbReference type="Proteomes" id="UP000095447"/>
    </source>
</evidence>
<dbReference type="InterPro" id="IPR000182">
    <property type="entry name" value="GNAT_dom"/>
</dbReference>
<accession>A0A174ERB2</accession>
<protein>
    <submittedName>
        <fullName evidence="4">Uncharacterized N-acetyltransferase YjaB</fullName>
        <ecNumber evidence="4">2.3.1.-</ecNumber>
    </submittedName>
</protein>
<dbReference type="Gene3D" id="3.40.630.30">
    <property type="match status" value="1"/>
</dbReference>
<dbReference type="GO" id="GO:0016747">
    <property type="term" value="F:acyltransferase activity, transferring groups other than amino-acyl groups"/>
    <property type="evidence" value="ECO:0007669"/>
    <property type="project" value="InterPro"/>
</dbReference>
<name>A0A174ERB2_9FIRM</name>
<feature type="domain" description="N-acetyltransferase" evidence="3">
    <location>
        <begin position="1"/>
        <end position="142"/>
    </location>
</feature>
<evidence type="ECO:0000313" key="4">
    <source>
        <dbReference type="EMBL" id="CUO38565.1"/>
    </source>
</evidence>
<dbReference type="SUPFAM" id="SSF55729">
    <property type="entry name" value="Acyl-CoA N-acyltransferases (Nat)"/>
    <property type="match status" value="1"/>
</dbReference>
<evidence type="ECO:0000256" key="2">
    <source>
        <dbReference type="ARBA" id="ARBA00023315"/>
    </source>
</evidence>
<dbReference type="InterPro" id="IPR016181">
    <property type="entry name" value="Acyl_CoA_acyltransferase"/>
</dbReference>